<dbReference type="EMBL" id="HBUF01264904">
    <property type="protein sequence ID" value="CAG6683875.1"/>
    <property type="molecule type" value="Transcribed_RNA"/>
</dbReference>
<keyword evidence="1" id="KW-0812">Transmembrane</keyword>
<organism evidence="2">
    <name type="scientific">Cacopsylla melanoneura</name>
    <dbReference type="NCBI Taxonomy" id="428564"/>
    <lineage>
        <taxon>Eukaryota</taxon>
        <taxon>Metazoa</taxon>
        <taxon>Ecdysozoa</taxon>
        <taxon>Arthropoda</taxon>
        <taxon>Hexapoda</taxon>
        <taxon>Insecta</taxon>
        <taxon>Pterygota</taxon>
        <taxon>Neoptera</taxon>
        <taxon>Paraneoptera</taxon>
        <taxon>Hemiptera</taxon>
        <taxon>Sternorrhyncha</taxon>
        <taxon>Psylloidea</taxon>
        <taxon>Psyllidae</taxon>
        <taxon>Psyllinae</taxon>
        <taxon>Cacopsylla</taxon>
    </lineage>
</organism>
<reference evidence="2" key="1">
    <citation type="submission" date="2021-05" db="EMBL/GenBank/DDBJ databases">
        <authorList>
            <person name="Alioto T."/>
            <person name="Alioto T."/>
            <person name="Gomez Garrido J."/>
        </authorList>
    </citation>
    <scope>NUCLEOTIDE SEQUENCE</scope>
</reference>
<evidence type="ECO:0000256" key="1">
    <source>
        <dbReference type="SAM" id="Phobius"/>
    </source>
</evidence>
<keyword evidence="1" id="KW-0472">Membrane</keyword>
<proteinExistence type="predicted"/>
<sequence length="103" mass="11683">MIMLRKKHFIALMNLLSISQAPYLLVLRAGWFHYLAGRSFLLSITSFFQVSIKSKFPPSPSVLVHQVQVYLQVPSHTYLQVASPYKLQVIATSFKSSLKGVRS</sequence>
<evidence type="ECO:0000313" key="2">
    <source>
        <dbReference type="EMBL" id="CAG6683875.1"/>
    </source>
</evidence>
<name>A0A8D8T8M4_9HEMI</name>
<keyword evidence="1" id="KW-1133">Transmembrane helix</keyword>
<dbReference type="AlphaFoldDB" id="A0A8D8T8M4"/>
<protein>
    <submittedName>
        <fullName evidence="2">Uncharacterized protein</fullName>
    </submittedName>
</protein>
<feature type="transmembrane region" description="Helical" evidence="1">
    <location>
        <begin position="9"/>
        <end position="25"/>
    </location>
</feature>
<accession>A0A8D8T8M4</accession>